<reference evidence="1" key="1">
    <citation type="submission" date="2018-05" db="EMBL/GenBank/DDBJ databases">
        <title>Draft genome of Mucuna pruriens seed.</title>
        <authorList>
            <person name="Nnadi N.E."/>
            <person name="Vos R."/>
            <person name="Hasami M.H."/>
            <person name="Devisetty U.K."/>
            <person name="Aguiy J.C."/>
        </authorList>
    </citation>
    <scope>NUCLEOTIDE SEQUENCE [LARGE SCALE GENOMIC DNA]</scope>
    <source>
        <strain evidence="1">JCA_2017</strain>
    </source>
</reference>
<proteinExistence type="predicted"/>
<gene>
    <name evidence="1" type="ORF">CR513_08671</name>
</gene>
<dbReference type="Proteomes" id="UP000257109">
    <property type="component" value="Unassembled WGS sequence"/>
</dbReference>
<accession>A0A371HWS7</accession>
<name>A0A371HWS7_MUCPR</name>
<dbReference type="AlphaFoldDB" id="A0A371HWS7"/>
<evidence type="ECO:0000313" key="2">
    <source>
        <dbReference type="Proteomes" id="UP000257109"/>
    </source>
</evidence>
<comment type="caution">
    <text evidence="1">The sequence shown here is derived from an EMBL/GenBank/DDBJ whole genome shotgun (WGS) entry which is preliminary data.</text>
</comment>
<dbReference type="EMBL" id="QJKJ01001517">
    <property type="protein sequence ID" value="RDY07238.1"/>
    <property type="molecule type" value="Genomic_DNA"/>
</dbReference>
<sequence length="59" mass="7025">MVDYTPTLRASWTTVYHKIFVDLCIGETLKGNKFYQGGHILMGLEEYRWILHCKGWYKI</sequence>
<keyword evidence="2" id="KW-1185">Reference proteome</keyword>
<organism evidence="1 2">
    <name type="scientific">Mucuna pruriens</name>
    <name type="common">Velvet bean</name>
    <name type="synonym">Dolichos pruriens</name>
    <dbReference type="NCBI Taxonomy" id="157652"/>
    <lineage>
        <taxon>Eukaryota</taxon>
        <taxon>Viridiplantae</taxon>
        <taxon>Streptophyta</taxon>
        <taxon>Embryophyta</taxon>
        <taxon>Tracheophyta</taxon>
        <taxon>Spermatophyta</taxon>
        <taxon>Magnoliopsida</taxon>
        <taxon>eudicotyledons</taxon>
        <taxon>Gunneridae</taxon>
        <taxon>Pentapetalae</taxon>
        <taxon>rosids</taxon>
        <taxon>fabids</taxon>
        <taxon>Fabales</taxon>
        <taxon>Fabaceae</taxon>
        <taxon>Papilionoideae</taxon>
        <taxon>50 kb inversion clade</taxon>
        <taxon>NPAAA clade</taxon>
        <taxon>indigoferoid/millettioid clade</taxon>
        <taxon>Phaseoleae</taxon>
        <taxon>Mucuna</taxon>
    </lineage>
</organism>
<protein>
    <submittedName>
        <fullName evidence="1">Uncharacterized protein</fullName>
    </submittedName>
</protein>
<evidence type="ECO:0000313" key="1">
    <source>
        <dbReference type="EMBL" id="RDY07238.1"/>
    </source>
</evidence>